<dbReference type="EMBL" id="BIXY01000035">
    <property type="protein sequence ID" value="GCF09077.1"/>
    <property type="molecule type" value="Genomic_DNA"/>
</dbReference>
<dbReference type="PANTHER" id="PTHR32089">
    <property type="entry name" value="METHYL-ACCEPTING CHEMOTAXIS PROTEIN MCPB"/>
    <property type="match status" value="1"/>
</dbReference>
<dbReference type="SUPFAM" id="SSF55781">
    <property type="entry name" value="GAF domain-like"/>
    <property type="match status" value="1"/>
</dbReference>
<dbReference type="AlphaFoldDB" id="A0A5A5TCK8"/>
<dbReference type="InterPro" id="IPR029016">
    <property type="entry name" value="GAF-like_dom_sf"/>
</dbReference>
<protein>
    <recommendedName>
        <fullName evidence="4">Methyl-accepting transducer domain-containing protein</fullName>
    </recommendedName>
</protein>
<dbReference type="OrthoDB" id="138587at2"/>
<dbReference type="Gene3D" id="3.30.450.40">
    <property type="match status" value="1"/>
</dbReference>
<dbReference type="RefSeq" id="WP_149402035.1">
    <property type="nucleotide sequence ID" value="NZ_BIXY01000035.1"/>
</dbReference>
<dbReference type="Pfam" id="PF00015">
    <property type="entry name" value="MCPsignal"/>
    <property type="match status" value="1"/>
</dbReference>
<reference evidence="5 6" key="1">
    <citation type="submission" date="2019-01" db="EMBL/GenBank/DDBJ databases">
        <title>Draft genome sequence of Dictyobacter sp. Uno17.</title>
        <authorList>
            <person name="Wang C.M."/>
            <person name="Zheng Y."/>
            <person name="Sakai Y."/>
            <person name="Abe K."/>
            <person name="Yokota A."/>
            <person name="Yabe S."/>
        </authorList>
    </citation>
    <scope>NUCLEOTIDE SEQUENCE [LARGE SCALE GENOMIC DNA]</scope>
    <source>
        <strain evidence="5 6">Uno17</strain>
    </source>
</reference>
<keyword evidence="6" id="KW-1185">Reference proteome</keyword>
<evidence type="ECO:0000313" key="6">
    <source>
        <dbReference type="Proteomes" id="UP000322530"/>
    </source>
</evidence>
<comment type="caution">
    <text evidence="5">The sequence shown here is derived from an EMBL/GenBank/DDBJ whole genome shotgun (WGS) entry which is preliminary data.</text>
</comment>
<dbReference type="SMART" id="SM00283">
    <property type="entry name" value="MA"/>
    <property type="match status" value="1"/>
</dbReference>
<dbReference type="SUPFAM" id="SSF58104">
    <property type="entry name" value="Methyl-accepting chemotaxis protein (MCP) signaling domain"/>
    <property type="match status" value="1"/>
</dbReference>
<dbReference type="Gene3D" id="1.10.287.950">
    <property type="entry name" value="Methyl-accepting chemotaxis protein"/>
    <property type="match status" value="1"/>
</dbReference>
<dbReference type="InterPro" id="IPR003018">
    <property type="entry name" value="GAF"/>
</dbReference>
<sequence length="583" mass="64596">MSERKPQSNHSAVRVFIKRPVNDYFLRREVASNVSVSQEDAEAEKNNQQPGSNSPVSTVKDSHVQQVKELVRLCGVLRADLSLDEVLQQIVNSTAACTGFKLVCINLLDQSGSMLHAAAATGLPAELWRKLRENPNSLSVILNMLRPEFRISQSFFIPHGHEDELAEVSFVTVRSSEGKVYRPGQWHPEDVLIIPLYWSNKQEMIGCISLDDPADGLVPTEDTIEMAELFASKAAIAIENARKFQEREAERLALEDGIAVLSKDIALLAQGDMQVRITSQHPRLQPITTALNSTIDQISTILYEMQTMTQVVDEHMQNVQRNTELLFQDTHQQELQVHQISRTIEDFAQRMHTISKQAANLSKTAIDGVDVTREAQTTVDRTVEGMGIVRDATLQSARMMKKLSESGQEINETVLVMNDLTMRMHLLALNAAIEATRAGEHGRGFTVIAQEVRALATSSTEAARKVGEYIRTIQQETTKASQGVEQSTQEVVKQTELVMQTGVALDAVGIVTDQLTQLIDGICSTAGNQMQGSQLVVTAISEILRMTGDVTRHMHDMQQSTNSLVEISNTLRSRLSSLHLRGA</sequence>
<dbReference type="GO" id="GO:0007165">
    <property type="term" value="P:signal transduction"/>
    <property type="evidence" value="ECO:0007669"/>
    <property type="project" value="UniProtKB-KW"/>
</dbReference>
<feature type="region of interest" description="Disordered" evidence="3">
    <location>
        <begin position="36"/>
        <end position="61"/>
    </location>
</feature>
<evidence type="ECO:0000256" key="1">
    <source>
        <dbReference type="ARBA" id="ARBA00023224"/>
    </source>
</evidence>
<name>A0A5A5TCK8_9CHLR</name>
<dbReference type="Pfam" id="PF01590">
    <property type="entry name" value="GAF"/>
    <property type="match status" value="1"/>
</dbReference>
<keyword evidence="1 2" id="KW-0807">Transducer</keyword>
<feature type="domain" description="Methyl-accepting transducer" evidence="4">
    <location>
        <begin position="308"/>
        <end position="544"/>
    </location>
</feature>
<dbReference type="GO" id="GO:0016020">
    <property type="term" value="C:membrane"/>
    <property type="evidence" value="ECO:0007669"/>
    <property type="project" value="InterPro"/>
</dbReference>
<dbReference type="PANTHER" id="PTHR32089:SF112">
    <property type="entry name" value="LYSOZYME-LIKE PROTEIN-RELATED"/>
    <property type="match status" value="1"/>
</dbReference>
<dbReference type="PROSITE" id="PS50111">
    <property type="entry name" value="CHEMOTAXIS_TRANSDUC_2"/>
    <property type="match status" value="1"/>
</dbReference>
<evidence type="ECO:0000313" key="5">
    <source>
        <dbReference type="EMBL" id="GCF09077.1"/>
    </source>
</evidence>
<dbReference type="InterPro" id="IPR004089">
    <property type="entry name" value="MCPsignal_dom"/>
</dbReference>
<accession>A0A5A5TCK8</accession>
<evidence type="ECO:0000256" key="2">
    <source>
        <dbReference type="PROSITE-ProRule" id="PRU00284"/>
    </source>
</evidence>
<evidence type="ECO:0000256" key="3">
    <source>
        <dbReference type="SAM" id="MobiDB-lite"/>
    </source>
</evidence>
<gene>
    <name evidence="5" type="ORF">KDI_26410</name>
</gene>
<evidence type="ECO:0000259" key="4">
    <source>
        <dbReference type="PROSITE" id="PS50111"/>
    </source>
</evidence>
<dbReference type="Proteomes" id="UP000322530">
    <property type="component" value="Unassembled WGS sequence"/>
</dbReference>
<proteinExistence type="predicted"/>
<feature type="compositionally biased region" description="Polar residues" evidence="3">
    <location>
        <begin position="46"/>
        <end position="59"/>
    </location>
</feature>
<organism evidence="5 6">
    <name type="scientific">Dictyobacter arantiisoli</name>
    <dbReference type="NCBI Taxonomy" id="2014874"/>
    <lineage>
        <taxon>Bacteria</taxon>
        <taxon>Bacillati</taxon>
        <taxon>Chloroflexota</taxon>
        <taxon>Ktedonobacteria</taxon>
        <taxon>Ktedonobacterales</taxon>
        <taxon>Dictyobacteraceae</taxon>
        <taxon>Dictyobacter</taxon>
    </lineage>
</organism>